<keyword evidence="1" id="KW-0472">Membrane</keyword>
<dbReference type="OrthoDB" id="234683at2157"/>
<gene>
    <name evidence="3" type="ORF">SAMN04488124_1745</name>
</gene>
<keyword evidence="4" id="KW-1185">Reference proteome</keyword>
<proteinExistence type="predicted"/>
<accession>A0A1I6GZB2</accession>
<protein>
    <recommendedName>
        <fullName evidence="2">DUF7313 domain-containing protein</fullName>
    </recommendedName>
</protein>
<evidence type="ECO:0000313" key="3">
    <source>
        <dbReference type="EMBL" id="SFR47553.1"/>
    </source>
</evidence>
<dbReference type="AlphaFoldDB" id="A0A1I6GZB2"/>
<evidence type="ECO:0000256" key="1">
    <source>
        <dbReference type="SAM" id="Phobius"/>
    </source>
</evidence>
<feature type="transmembrane region" description="Helical" evidence="1">
    <location>
        <begin position="58"/>
        <end position="76"/>
    </location>
</feature>
<dbReference type="RefSeq" id="WP_089879295.1">
    <property type="nucleotide sequence ID" value="NZ_FOYS01000002.1"/>
</dbReference>
<feature type="domain" description="DUF7313" evidence="2">
    <location>
        <begin position="2"/>
        <end position="149"/>
    </location>
</feature>
<evidence type="ECO:0000259" key="2">
    <source>
        <dbReference type="Pfam" id="PF23995"/>
    </source>
</evidence>
<dbReference type="InterPro" id="IPR055737">
    <property type="entry name" value="DUF7313"/>
</dbReference>
<reference evidence="4" key="1">
    <citation type="submission" date="2016-10" db="EMBL/GenBank/DDBJ databases">
        <authorList>
            <person name="Varghese N."/>
            <person name="Submissions S."/>
        </authorList>
    </citation>
    <scope>NUCLEOTIDE SEQUENCE [LARGE SCALE GENOMIC DNA]</scope>
    <source>
        <strain evidence="4">CGMCC 1.8711</strain>
    </source>
</reference>
<dbReference type="STRING" id="555875.SAMN04488124_1745"/>
<dbReference type="Pfam" id="PF23995">
    <property type="entry name" value="DUF7313"/>
    <property type="match status" value="1"/>
</dbReference>
<feature type="transmembrane region" description="Helical" evidence="1">
    <location>
        <begin position="20"/>
        <end position="38"/>
    </location>
</feature>
<feature type="transmembrane region" description="Helical" evidence="1">
    <location>
        <begin position="82"/>
        <end position="99"/>
    </location>
</feature>
<keyword evidence="1" id="KW-0812">Transmembrane</keyword>
<sequence>MQPLQFLVPLDAFAGIEPVLKYVILALVLVNMVTRLLAHRSHVKQARDGDGDESLSRFLPHSITTVLLVLASFLLLVFEPHAGTVLSTLVIGLFLADVFEYESRRVEARSKGLELEYPKAALGASVLVLMYAAYQSLFFLVEGYWNLVV</sequence>
<dbReference type="EMBL" id="FOYS01000002">
    <property type="protein sequence ID" value="SFR47553.1"/>
    <property type="molecule type" value="Genomic_DNA"/>
</dbReference>
<dbReference type="Proteomes" id="UP000243250">
    <property type="component" value="Unassembled WGS sequence"/>
</dbReference>
<feature type="transmembrane region" description="Helical" evidence="1">
    <location>
        <begin position="120"/>
        <end position="141"/>
    </location>
</feature>
<evidence type="ECO:0000313" key="4">
    <source>
        <dbReference type="Proteomes" id="UP000243250"/>
    </source>
</evidence>
<keyword evidence="1" id="KW-1133">Transmembrane helix</keyword>
<name>A0A1I6GZB2_9EURY</name>
<organism evidence="3 4">
    <name type="scientific">Halogeometricum limi</name>
    <dbReference type="NCBI Taxonomy" id="555875"/>
    <lineage>
        <taxon>Archaea</taxon>
        <taxon>Methanobacteriati</taxon>
        <taxon>Methanobacteriota</taxon>
        <taxon>Stenosarchaea group</taxon>
        <taxon>Halobacteria</taxon>
        <taxon>Halobacteriales</taxon>
        <taxon>Haloferacaceae</taxon>
        <taxon>Halogeometricum</taxon>
    </lineage>
</organism>